<gene>
    <name evidence="1" type="ORF">SAMN05660649_03454</name>
</gene>
<name>A0A1I2WFV0_9FIRM</name>
<evidence type="ECO:0000313" key="2">
    <source>
        <dbReference type="Proteomes" id="UP000199337"/>
    </source>
</evidence>
<evidence type="ECO:0000313" key="1">
    <source>
        <dbReference type="EMBL" id="SFG99619.1"/>
    </source>
</evidence>
<keyword evidence="2" id="KW-1185">Reference proteome</keyword>
<accession>A0A1I2WFV0</accession>
<dbReference type="EMBL" id="FOOX01000013">
    <property type="protein sequence ID" value="SFG99619.1"/>
    <property type="molecule type" value="Genomic_DNA"/>
</dbReference>
<sequence>MADATGAGGYYPPGGGYGPGYGPGCGMSLCDRLQGCVGRVITVYVGEENVPVAGTLHAVGSNFLEIHRTTPENTVHEAVIIPLPAVASVVIPLQQPMTMSSSAAPGK</sequence>
<dbReference type="Proteomes" id="UP000199337">
    <property type="component" value="Unassembled WGS sequence"/>
</dbReference>
<dbReference type="STRING" id="341036.SAMN05660649_03454"/>
<dbReference type="OrthoDB" id="1809748at2"/>
<organism evidence="1 2">
    <name type="scientific">Desulfotruncus arcticus DSM 17038</name>
    <dbReference type="NCBI Taxonomy" id="1121424"/>
    <lineage>
        <taxon>Bacteria</taxon>
        <taxon>Bacillati</taxon>
        <taxon>Bacillota</taxon>
        <taxon>Clostridia</taxon>
        <taxon>Eubacteriales</taxon>
        <taxon>Desulfallaceae</taxon>
        <taxon>Desulfotruncus</taxon>
    </lineage>
</organism>
<reference evidence="2" key="1">
    <citation type="submission" date="2016-10" db="EMBL/GenBank/DDBJ databases">
        <authorList>
            <person name="Varghese N."/>
            <person name="Submissions S."/>
        </authorList>
    </citation>
    <scope>NUCLEOTIDE SEQUENCE [LARGE SCALE GENOMIC DNA]</scope>
    <source>
        <strain evidence="2">DSM 17038</strain>
    </source>
</reference>
<dbReference type="RefSeq" id="WP_092472600.1">
    <property type="nucleotide sequence ID" value="NZ_FOOX01000013.1"/>
</dbReference>
<proteinExistence type="predicted"/>
<dbReference type="AlphaFoldDB" id="A0A1I2WFV0"/>
<protein>
    <submittedName>
        <fullName evidence="1">Uncharacterized protein</fullName>
    </submittedName>
</protein>